<dbReference type="GO" id="GO:0016813">
    <property type="term" value="F:hydrolase activity, acting on carbon-nitrogen (but not peptide) bonds, in linear amidines"/>
    <property type="evidence" value="ECO:0007669"/>
    <property type="project" value="InterPro"/>
</dbReference>
<dbReference type="SUPFAM" id="SSF53187">
    <property type="entry name" value="Zn-dependent exopeptidases"/>
    <property type="match status" value="2"/>
</dbReference>
<dbReference type="Gene3D" id="3.40.630.10">
    <property type="entry name" value="Zn peptidases"/>
    <property type="match status" value="3"/>
</dbReference>
<accession>A0A250XHY0</accession>
<evidence type="ECO:0000256" key="4">
    <source>
        <dbReference type="ARBA" id="ARBA00022723"/>
    </source>
</evidence>
<dbReference type="GO" id="GO:0046872">
    <property type="term" value="F:metal ion binding"/>
    <property type="evidence" value="ECO:0007669"/>
    <property type="project" value="UniProtKB-KW"/>
</dbReference>
<dbReference type="EMBL" id="BEGY01000084">
    <property type="protein sequence ID" value="GAX82684.1"/>
    <property type="molecule type" value="Genomic_DNA"/>
</dbReference>
<protein>
    <recommendedName>
        <fullName evidence="9">Peptidase M20 dimerisation domain-containing protein</fullName>
    </recommendedName>
</protein>
<evidence type="ECO:0000256" key="8">
    <source>
        <dbReference type="SAM" id="SignalP"/>
    </source>
</evidence>
<keyword evidence="4" id="KW-0479">Metal-binding</keyword>
<reference evidence="10 11" key="1">
    <citation type="submission" date="2017-08" db="EMBL/GenBank/DDBJ databases">
        <title>Acidophilic green algal genome provides insights into adaptation to an acidic environment.</title>
        <authorList>
            <person name="Hirooka S."/>
            <person name="Hirose Y."/>
            <person name="Kanesaki Y."/>
            <person name="Higuchi S."/>
            <person name="Fujiwara T."/>
            <person name="Onuma R."/>
            <person name="Era A."/>
            <person name="Ohbayashi R."/>
            <person name="Uzuka A."/>
            <person name="Nozaki H."/>
            <person name="Yoshikawa H."/>
            <person name="Miyagishima S.Y."/>
        </authorList>
    </citation>
    <scope>NUCLEOTIDE SEQUENCE [LARGE SCALE GENOMIC DNA]</scope>
    <source>
        <strain evidence="10 11">NIES-2499</strain>
    </source>
</reference>
<comment type="cofactor">
    <cofactor evidence="1">
        <name>Mn(2+)</name>
        <dbReference type="ChEBI" id="CHEBI:29035"/>
    </cofactor>
</comment>
<dbReference type="InterPro" id="IPR010158">
    <property type="entry name" value="Amidase_Cbmase"/>
</dbReference>
<evidence type="ECO:0000256" key="3">
    <source>
        <dbReference type="ARBA" id="ARBA00022631"/>
    </source>
</evidence>
<organism evidence="10 11">
    <name type="scientific">Chlamydomonas eustigma</name>
    <dbReference type="NCBI Taxonomy" id="1157962"/>
    <lineage>
        <taxon>Eukaryota</taxon>
        <taxon>Viridiplantae</taxon>
        <taxon>Chlorophyta</taxon>
        <taxon>core chlorophytes</taxon>
        <taxon>Chlorophyceae</taxon>
        <taxon>CS clade</taxon>
        <taxon>Chlamydomonadales</taxon>
        <taxon>Chlamydomonadaceae</taxon>
        <taxon>Chlamydomonas</taxon>
    </lineage>
</organism>
<feature type="chain" id="PRO_5012670892" description="Peptidase M20 dimerisation domain-containing protein" evidence="8">
    <location>
        <begin position="20"/>
        <end position="557"/>
    </location>
</feature>
<dbReference type="PANTHER" id="PTHR32494:SF19">
    <property type="entry name" value="ALLANTOATE DEIMINASE-RELATED"/>
    <property type="match status" value="1"/>
</dbReference>
<dbReference type="Pfam" id="PF07687">
    <property type="entry name" value="M20_dimer"/>
    <property type="match status" value="1"/>
</dbReference>
<dbReference type="GO" id="GO:0006144">
    <property type="term" value="P:purine nucleobase metabolic process"/>
    <property type="evidence" value="ECO:0007669"/>
    <property type="project" value="UniProtKB-KW"/>
</dbReference>
<keyword evidence="5" id="KW-0378">Hydrolase</keyword>
<evidence type="ECO:0000256" key="1">
    <source>
        <dbReference type="ARBA" id="ARBA00001936"/>
    </source>
</evidence>
<dbReference type="SUPFAM" id="SSF55031">
    <property type="entry name" value="Bacterial exopeptidase dimerisation domain"/>
    <property type="match status" value="1"/>
</dbReference>
<gene>
    <name evidence="10" type="ORF">CEUSTIGMA_g10110.t1</name>
</gene>
<dbReference type="STRING" id="1157962.A0A250XHY0"/>
<evidence type="ECO:0000313" key="10">
    <source>
        <dbReference type="EMBL" id="GAX82684.1"/>
    </source>
</evidence>
<name>A0A250XHY0_9CHLO</name>
<dbReference type="AlphaFoldDB" id="A0A250XHY0"/>
<evidence type="ECO:0000313" key="11">
    <source>
        <dbReference type="Proteomes" id="UP000232323"/>
    </source>
</evidence>
<comment type="caution">
    <text evidence="10">The sequence shown here is derived from an EMBL/GenBank/DDBJ whole genome shotgun (WGS) entry which is preliminary data.</text>
</comment>
<evidence type="ECO:0000256" key="6">
    <source>
        <dbReference type="ARBA" id="ARBA00023211"/>
    </source>
</evidence>
<dbReference type="PANTHER" id="PTHR32494">
    <property type="entry name" value="ALLANTOATE DEIMINASE-RELATED"/>
    <property type="match status" value="1"/>
</dbReference>
<keyword evidence="6" id="KW-0464">Manganese</keyword>
<evidence type="ECO:0000256" key="5">
    <source>
        <dbReference type="ARBA" id="ARBA00022801"/>
    </source>
</evidence>
<dbReference type="InterPro" id="IPR011650">
    <property type="entry name" value="Peptidase_M20_dimer"/>
</dbReference>
<feature type="region of interest" description="Disordered" evidence="7">
    <location>
        <begin position="437"/>
        <end position="457"/>
    </location>
</feature>
<dbReference type="InterPro" id="IPR036264">
    <property type="entry name" value="Bact_exopeptidase_dim_dom"/>
</dbReference>
<evidence type="ECO:0000256" key="2">
    <source>
        <dbReference type="ARBA" id="ARBA00011738"/>
    </source>
</evidence>
<comment type="subunit">
    <text evidence="2">Homodimer.</text>
</comment>
<dbReference type="Gene3D" id="3.30.70.360">
    <property type="match status" value="1"/>
</dbReference>
<feature type="domain" description="Peptidase M20 dimerisation" evidence="9">
    <location>
        <begin position="272"/>
        <end position="384"/>
    </location>
</feature>
<dbReference type="Pfam" id="PF01546">
    <property type="entry name" value="Peptidase_M20"/>
    <property type="match status" value="1"/>
</dbReference>
<evidence type="ECO:0000259" key="9">
    <source>
        <dbReference type="Pfam" id="PF07687"/>
    </source>
</evidence>
<proteinExistence type="predicted"/>
<dbReference type="Proteomes" id="UP000232323">
    <property type="component" value="Unassembled WGS sequence"/>
</dbReference>
<evidence type="ECO:0000256" key="7">
    <source>
        <dbReference type="SAM" id="MobiDB-lite"/>
    </source>
</evidence>
<keyword evidence="8" id="KW-0732">Signal</keyword>
<feature type="signal peptide" evidence="8">
    <location>
        <begin position="1"/>
        <end position="19"/>
    </location>
</feature>
<dbReference type="InterPro" id="IPR002933">
    <property type="entry name" value="Peptidase_M20"/>
</dbReference>
<dbReference type="OrthoDB" id="4676at2759"/>
<keyword evidence="3" id="KW-0659">Purine metabolism</keyword>
<sequence length="557" mass="58753">MINLVQSVALLLLVSSVACLGGSSRRIIYDEPKSHLLQLGKISDSNISLARTFFSPAHKIAAAQLEVWMREAGMKAWTDSVGNVHGQLDGSYSDLPMLMIGSHYDTVLDAGIFDGPLGIIAGIAAIKMTVASRLTQEAEIKGISNEASWMPLDNSADIAIPPEAAVGLLKRTVHIVAFTDEEGVRFQSTFLGSRAVAGTLIKYGMLSARDKSGSSLEDVLRIEGGVADPESEVARIAISAKKVAEYVEIHMEQGPVLERRDVALGVVSAIAGQSRLWLTINGTQGHAGTVPMRGRVDSLTAAAEVINVVERRCGGGPGGDEEHAVGVIKSSEEDMLVCTVGEVRVWPGASNVIPGNSQLSIDIRSKDDHLRAAVVANVTSSIQEICTRRGVACELKRNHDAAAVMCDDGVIQGFIKAIQDSQPTMSEIRTTLNLLSTEGGTSRAEGHSVGSSEGDASCVESEKTSSKSCNIVDNGGISDQVSSETTDAAFEGEDIPVMVSGAGHDAMAMAEVTKMGMMFVRCRGGVSHSPLEHVEPLDVAAATAALHHYIMARALTA</sequence>
<keyword evidence="11" id="KW-1185">Reference proteome</keyword>